<evidence type="ECO:0000313" key="2">
    <source>
        <dbReference type="EMBL" id="ABO08694.1"/>
    </source>
</evidence>
<keyword evidence="1" id="KW-0051">Antiviral defense</keyword>
<organism evidence="2 3">
    <name type="scientific">Pyrobaculum calidifontis (strain DSM 21063 / JCM 11548 / VA1)</name>
    <dbReference type="NCBI Taxonomy" id="410359"/>
    <lineage>
        <taxon>Archaea</taxon>
        <taxon>Thermoproteota</taxon>
        <taxon>Thermoprotei</taxon>
        <taxon>Thermoproteales</taxon>
        <taxon>Thermoproteaceae</taxon>
        <taxon>Pyrobaculum</taxon>
    </lineage>
</organism>
<evidence type="ECO:0000256" key="1">
    <source>
        <dbReference type="ARBA" id="ARBA00023118"/>
    </source>
</evidence>
<keyword evidence="3" id="KW-1185">Reference proteome</keyword>
<dbReference type="STRING" id="410359.Pcal_1270"/>
<evidence type="ECO:0000313" key="3">
    <source>
        <dbReference type="Proteomes" id="UP000001431"/>
    </source>
</evidence>
<proteinExistence type="predicted"/>
<dbReference type="NCBIfam" id="TIGR02593">
    <property type="entry name" value="CRISPR_cas5"/>
    <property type="match status" value="1"/>
</dbReference>
<dbReference type="KEGG" id="pcl:Pcal_1270"/>
<accession>A3MVM7</accession>
<protein>
    <submittedName>
        <fullName evidence="2">CRISPR-associated protein Cas5</fullName>
    </submittedName>
</protein>
<dbReference type="AlphaFoldDB" id="A3MVM7"/>
<dbReference type="InterPro" id="IPR053725">
    <property type="entry name" value="CRISPR_Cas5_sf"/>
</dbReference>
<dbReference type="HOGENOM" id="CLU_1006921_0_0_2"/>
<reference evidence="2" key="1">
    <citation type="submission" date="2007-02" db="EMBL/GenBank/DDBJ databases">
        <title>Complete sequence of Pyrobaculum calidifontis JCM 11548.</title>
        <authorList>
            <consortium name="US DOE Joint Genome Institute"/>
            <person name="Copeland A."/>
            <person name="Lucas S."/>
            <person name="Lapidus A."/>
            <person name="Barry K."/>
            <person name="Glavina del Rio T."/>
            <person name="Dalin E."/>
            <person name="Tice H."/>
            <person name="Pitluck S."/>
            <person name="Chain P."/>
            <person name="Malfatti S."/>
            <person name="Shin M."/>
            <person name="Vergez L."/>
            <person name="Schmutz J."/>
            <person name="Larimer F."/>
            <person name="Land M."/>
            <person name="Hauser L."/>
            <person name="Kyrpides N."/>
            <person name="Mikhailova N."/>
            <person name="Cozen A.E."/>
            <person name="Fitz-Gibbon S.T."/>
            <person name="House C.H."/>
            <person name="Saltikov C."/>
            <person name="Lowe T.M."/>
            <person name="Richardson P."/>
        </authorList>
    </citation>
    <scope>NUCLEOTIDE SEQUENCE [LARGE SCALE GENOMIC DNA]</scope>
    <source>
        <strain evidence="2">JCM 11548</strain>
    </source>
</reference>
<dbReference type="EMBL" id="CP000561">
    <property type="protein sequence ID" value="ABO08694.1"/>
    <property type="molecule type" value="Genomic_DNA"/>
</dbReference>
<dbReference type="Gene3D" id="3.30.70.3120">
    <property type="match status" value="1"/>
</dbReference>
<dbReference type="InterPro" id="IPR013422">
    <property type="entry name" value="CRISPR-assoc_prot_Cas5_N"/>
</dbReference>
<name>A3MVM7_PYRCJ</name>
<dbReference type="Proteomes" id="UP000001431">
    <property type="component" value="Chromosome"/>
</dbReference>
<dbReference type="eggNOG" id="arCOG02671">
    <property type="taxonomic scope" value="Archaea"/>
</dbReference>
<sequence length="276" mass="31076">MRYVLLKVDFYSPYTSVQVFAEHGRGPPVPPPSTLIGALAAPLYHPEERWELGADLLDLVKYVTFWVPPYAVVENISRHFSIFSQRKQRAKVIGAAMKLVGGGRVADVYDDLKNYANVRQSVEELERFGRYDAARMAVQVLLQPATRLETYFAEPGYVLYVVEDKLAEVAKRVFRIGPKESLVAATPIEVRVEPLESEVVKTRFYAPEEAGSQWSKCVNVYMLERPSKNPLADLKRYCVPEPLNDMEVEVGKGWRAVRIVGEGVELKAVLPSYAAP</sequence>
<dbReference type="GO" id="GO:0051607">
    <property type="term" value="P:defense response to virus"/>
    <property type="evidence" value="ECO:0007669"/>
    <property type="project" value="UniProtKB-KW"/>
</dbReference>
<gene>
    <name evidence="2" type="ordered locus">Pcal_1270</name>
</gene>